<evidence type="ECO:0000313" key="3">
    <source>
        <dbReference type="Proteomes" id="UP001342314"/>
    </source>
</evidence>
<reference evidence="2 3" key="1">
    <citation type="submission" date="2021-12" db="EMBL/GenBank/DDBJ databases">
        <title>High titer production of polyol ester of fatty acids by Rhodotorula paludigena BS15 towards product separation-free biomass refinery.</title>
        <authorList>
            <person name="Mano J."/>
            <person name="Ono H."/>
            <person name="Tanaka T."/>
            <person name="Naito K."/>
            <person name="Sushida H."/>
            <person name="Ike M."/>
            <person name="Tokuyasu K."/>
            <person name="Kitaoka M."/>
        </authorList>
    </citation>
    <scope>NUCLEOTIDE SEQUENCE [LARGE SCALE GENOMIC DNA]</scope>
    <source>
        <strain evidence="2 3">BS15</strain>
    </source>
</reference>
<feature type="region of interest" description="Disordered" evidence="1">
    <location>
        <begin position="248"/>
        <end position="275"/>
    </location>
</feature>
<name>A0AAV5GQ80_9BASI</name>
<gene>
    <name evidence="2" type="ORF">Rhopal_004675-T1</name>
</gene>
<dbReference type="Proteomes" id="UP001342314">
    <property type="component" value="Unassembled WGS sequence"/>
</dbReference>
<comment type="caution">
    <text evidence="2">The sequence shown here is derived from an EMBL/GenBank/DDBJ whole genome shotgun (WGS) entry which is preliminary data.</text>
</comment>
<organism evidence="2 3">
    <name type="scientific">Rhodotorula paludigena</name>
    <dbReference type="NCBI Taxonomy" id="86838"/>
    <lineage>
        <taxon>Eukaryota</taxon>
        <taxon>Fungi</taxon>
        <taxon>Dikarya</taxon>
        <taxon>Basidiomycota</taxon>
        <taxon>Pucciniomycotina</taxon>
        <taxon>Microbotryomycetes</taxon>
        <taxon>Sporidiobolales</taxon>
        <taxon>Sporidiobolaceae</taxon>
        <taxon>Rhodotorula</taxon>
    </lineage>
</organism>
<dbReference type="AlphaFoldDB" id="A0AAV5GQ80"/>
<dbReference type="EMBL" id="BQKY01000009">
    <property type="protein sequence ID" value="GJN91652.1"/>
    <property type="molecule type" value="Genomic_DNA"/>
</dbReference>
<keyword evidence="3" id="KW-1185">Reference proteome</keyword>
<evidence type="ECO:0000313" key="2">
    <source>
        <dbReference type="EMBL" id="GJN91652.1"/>
    </source>
</evidence>
<sequence>MRVLTEVDLFLSRNDPVFSYRPSLASRKRMRLAAVGEDEAEDDEESEQEEFADDLTLNDYLEENRPLNFAELTRKKKEKIDADLTKEHALVDDKRRKFERLFDTVLSPYNRRLLLSPVQNELASFASTQRHNTIARARECRAAILEGCNGIKTKRDVEQLFKTDAFSWPAAQKPSDAKIAQQTYLKGPITRLLQAVLYGPKAIGLAPEKYNAPSASAAGLSGLRRASAELFAMGYILTYAILDRQDIAAPGKPSTSSRGEDDEEDDERAANPKAPTFTASRYGHLYLSRLKMFKALEEKPSGKALMERMTRTIFVAQKEQEDDYDHERDKTIEGELLAMFDSESEEENEDE</sequence>
<feature type="region of interest" description="Disordered" evidence="1">
    <location>
        <begin position="35"/>
        <end position="55"/>
    </location>
</feature>
<feature type="compositionally biased region" description="Acidic residues" evidence="1">
    <location>
        <begin position="36"/>
        <end position="53"/>
    </location>
</feature>
<evidence type="ECO:0000256" key="1">
    <source>
        <dbReference type="SAM" id="MobiDB-lite"/>
    </source>
</evidence>
<proteinExistence type="predicted"/>
<accession>A0AAV5GQ80</accession>
<protein>
    <submittedName>
        <fullName evidence="2">Uncharacterized protein</fullName>
    </submittedName>
</protein>